<evidence type="ECO:0000313" key="9">
    <source>
        <dbReference type="EMBL" id="WOB08609.1"/>
    </source>
</evidence>
<dbReference type="EMBL" id="CP136336">
    <property type="protein sequence ID" value="WOB08609.1"/>
    <property type="molecule type" value="Genomic_DNA"/>
</dbReference>
<sequence length="292" mass="32216">MRQMEMWWGRMRQALAARAMPDVEQRLQAAQDELARVRAEAEQVRAESRQLAQQMREKNLFLANLSHELRTPLNSIIGFADLLASDLVPPDSPKRQHFLDHIETSGRHLLQLIDDALELSKLDAGQYEFFPRAVDLTRLIAEVVALLHTRIVRKGLDVDVDVDPGLAQIVVDPVHLKQALLSYLANAVRYTPDGGRIAVRAQAHGPDRFRLEVEDPGAGIAHETQPMVFAEFAQPQGPGAQPAGSTGLSLALTRRLIEAQGGEVGVRSTPGCGSTFFLVLNRVQRAPRPGTP</sequence>
<proteinExistence type="predicted"/>
<evidence type="ECO:0000256" key="1">
    <source>
        <dbReference type="ARBA" id="ARBA00000085"/>
    </source>
</evidence>
<keyword evidence="10" id="KW-1185">Reference proteome</keyword>
<dbReference type="RefSeq" id="WP_316701403.1">
    <property type="nucleotide sequence ID" value="NZ_CP136336.1"/>
</dbReference>
<dbReference type="CDD" id="cd00082">
    <property type="entry name" value="HisKA"/>
    <property type="match status" value="1"/>
</dbReference>
<dbReference type="SMART" id="SM00388">
    <property type="entry name" value="HisKA"/>
    <property type="match status" value="1"/>
</dbReference>
<organism evidence="9 10">
    <name type="scientific">Piscinibacter gummiphilus</name>
    <dbReference type="NCBI Taxonomy" id="946333"/>
    <lineage>
        <taxon>Bacteria</taxon>
        <taxon>Pseudomonadati</taxon>
        <taxon>Pseudomonadota</taxon>
        <taxon>Betaproteobacteria</taxon>
        <taxon>Burkholderiales</taxon>
        <taxon>Sphaerotilaceae</taxon>
        <taxon>Piscinibacter</taxon>
    </lineage>
</organism>
<feature type="coiled-coil region" evidence="7">
    <location>
        <begin position="20"/>
        <end position="58"/>
    </location>
</feature>
<protein>
    <recommendedName>
        <fullName evidence="2">histidine kinase</fullName>
        <ecNumber evidence="2">2.7.13.3</ecNumber>
    </recommendedName>
</protein>
<dbReference type="Gene3D" id="3.30.565.10">
    <property type="entry name" value="Histidine kinase-like ATPase, C-terminal domain"/>
    <property type="match status" value="1"/>
</dbReference>
<dbReference type="InterPro" id="IPR003661">
    <property type="entry name" value="HisK_dim/P_dom"/>
</dbReference>
<dbReference type="InterPro" id="IPR005467">
    <property type="entry name" value="His_kinase_dom"/>
</dbReference>
<dbReference type="EC" id="2.7.13.3" evidence="2"/>
<dbReference type="Pfam" id="PF02518">
    <property type="entry name" value="HATPase_c"/>
    <property type="match status" value="1"/>
</dbReference>
<dbReference type="GO" id="GO:0016301">
    <property type="term" value="F:kinase activity"/>
    <property type="evidence" value="ECO:0007669"/>
    <property type="project" value="UniProtKB-KW"/>
</dbReference>
<gene>
    <name evidence="9" type="ORF">RXV79_00820</name>
</gene>
<dbReference type="Pfam" id="PF00512">
    <property type="entry name" value="HisKA"/>
    <property type="match status" value="1"/>
</dbReference>
<keyword evidence="4" id="KW-0808">Transferase</keyword>
<dbReference type="InterPro" id="IPR036890">
    <property type="entry name" value="HATPase_C_sf"/>
</dbReference>
<keyword evidence="3" id="KW-0597">Phosphoprotein</keyword>
<evidence type="ECO:0000256" key="6">
    <source>
        <dbReference type="ARBA" id="ARBA00023012"/>
    </source>
</evidence>
<name>A0ABZ0D1M6_9BURK</name>
<dbReference type="PRINTS" id="PR00344">
    <property type="entry name" value="BCTRLSENSOR"/>
</dbReference>
<evidence type="ECO:0000259" key="8">
    <source>
        <dbReference type="PROSITE" id="PS50109"/>
    </source>
</evidence>
<evidence type="ECO:0000256" key="2">
    <source>
        <dbReference type="ARBA" id="ARBA00012438"/>
    </source>
</evidence>
<dbReference type="PANTHER" id="PTHR43711:SF31">
    <property type="entry name" value="HISTIDINE KINASE"/>
    <property type="match status" value="1"/>
</dbReference>
<reference evidence="9 10" key="1">
    <citation type="submission" date="2023-10" db="EMBL/GenBank/DDBJ databases">
        <title>Bacteria for the degradation of biodegradable plastic PBAT(Polybutylene adipate terephthalate).</title>
        <authorList>
            <person name="Weon H.-Y."/>
            <person name="Yeon J."/>
        </authorList>
    </citation>
    <scope>NUCLEOTIDE SEQUENCE [LARGE SCALE GENOMIC DNA]</scope>
    <source>
        <strain evidence="9 10">SBD 7-3</strain>
    </source>
</reference>
<dbReference type="Gene3D" id="1.10.287.130">
    <property type="match status" value="1"/>
</dbReference>
<dbReference type="InterPro" id="IPR004358">
    <property type="entry name" value="Sig_transdc_His_kin-like_C"/>
</dbReference>
<evidence type="ECO:0000313" key="10">
    <source>
        <dbReference type="Proteomes" id="UP001303946"/>
    </source>
</evidence>
<dbReference type="InterPro" id="IPR003594">
    <property type="entry name" value="HATPase_dom"/>
</dbReference>
<keyword evidence="7" id="KW-0175">Coiled coil</keyword>
<dbReference type="SUPFAM" id="SSF55874">
    <property type="entry name" value="ATPase domain of HSP90 chaperone/DNA topoisomerase II/histidine kinase"/>
    <property type="match status" value="1"/>
</dbReference>
<evidence type="ECO:0000256" key="4">
    <source>
        <dbReference type="ARBA" id="ARBA00022679"/>
    </source>
</evidence>
<evidence type="ECO:0000256" key="3">
    <source>
        <dbReference type="ARBA" id="ARBA00022553"/>
    </source>
</evidence>
<keyword evidence="5 9" id="KW-0418">Kinase</keyword>
<dbReference type="InterPro" id="IPR036097">
    <property type="entry name" value="HisK_dim/P_sf"/>
</dbReference>
<comment type="catalytic activity">
    <reaction evidence="1">
        <text>ATP + protein L-histidine = ADP + protein N-phospho-L-histidine.</text>
        <dbReference type="EC" id="2.7.13.3"/>
    </reaction>
</comment>
<dbReference type="PANTHER" id="PTHR43711">
    <property type="entry name" value="TWO-COMPONENT HISTIDINE KINASE"/>
    <property type="match status" value="1"/>
</dbReference>
<dbReference type="Proteomes" id="UP001303946">
    <property type="component" value="Chromosome"/>
</dbReference>
<evidence type="ECO:0000256" key="5">
    <source>
        <dbReference type="ARBA" id="ARBA00022777"/>
    </source>
</evidence>
<accession>A0ABZ0D1M6</accession>
<dbReference type="InterPro" id="IPR050736">
    <property type="entry name" value="Sensor_HK_Regulatory"/>
</dbReference>
<keyword evidence="6" id="KW-0902">Two-component regulatory system</keyword>
<dbReference type="SMART" id="SM00387">
    <property type="entry name" value="HATPase_c"/>
    <property type="match status" value="1"/>
</dbReference>
<dbReference type="SUPFAM" id="SSF47384">
    <property type="entry name" value="Homodimeric domain of signal transducing histidine kinase"/>
    <property type="match status" value="1"/>
</dbReference>
<feature type="domain" description="Histidine kinase" evidence="8">
    <location>
        <begin position="64"/>
        <end position="284"/>
    </location>
</feature>
<evidence type="ECO:0000256" key="7">
    <source>
        <dbReference type="SAM" id="Coils"/>
    </source>
</evidence>
<dbReference type="PROSITE" id="PS50109">
    <property type="entry name" value="HIS_KIN"/>
    <property type="match status" value="1"/>
</dbReference>